<evidence type="ECO:0000259" key="4">
    <source>
        <dbReference type="PROSITE" id="PS51037"/>
    </source>
</evidence>
<proteinExistence type="predicted"/>
<evidence type="ECO:0000313" key="5">
    <source>
        <dbReference type="EMBL" id="PWV08916.1"/>
    </source>
</evidence>
<evidence type="ECO:0000256" key="3">
    <source>
        <dbReference type="SAM" id="MobiDB-lite"/>
    </source>
</evidence>
<feature type="region of interest" description="Disordered" evidence="3">
    <location>
        <begin position="421"/>
        <end position="450"/>
    </location>
</feature>
<feature type="region of interest" description="Disordered" evidence="3">
    <location>
        <begin position="98"/>
        <end position="224"/>
    </location>
</feature>
<dbReference type="VEuPathDB" id="TriTrypDB:TcCLB.506825.80"/>
<dbReference type="GO" id="GO:0005634">
    <property type="term" value="C:nucleus"/>
    <property type="evidence" value="ECO:0007669"/>
    <property type="project" value="UniProtKB-SubCell"/>
</dbReference>
<dbReference type="Pfam" id="PF03366">
    <property type="entry name" value="YEATS"/>
    <property type="match status" value="1"/>
</dbReference>
<protein>
    <recommendedName>
        <fullName evidence="4">YEATS domain-containing protein</fullName>
    </recommendedName>
</protein>
<feature type="compositionally biased region" description="Acidic residues" evidence="3">
    <location>
        <begin position="194"/>
        <end position="212"/>
    </location>
</feature>
<reference evidence="5 6" key="1">
    <citation type="journal article" date="2018" name="Microb. Genom.">
        <title>Expanding an expanded genome: long-read sequencing of Trypanosoma cruzi.</title>
        <authorList>
            <person name="Berna L."/>
            <person name="Rodriguez M."/>
            <person name="Chiribao M.L."/>
            <person name="Parodi-Talice A."/>
            <person name="Pita S."/>
            <person name="Rijo G."/>
            <person name="Alvarez-Valin F."/>
            <person name="Robello C."/>
        </authorList>
    </citation>
    <scope>NUCLEOTIDE SEQUENCE [LARGE SCALE GENOMIC DNA]</scope>
    <source>
        <strain evidence="5 6">TCC</strain>
    </source>
</reference>
<dbReference type="AlphaFoldDB" id="A0A2V2WJY6"/>
<sequence length="696" mass="76711">MEEFTRVFTIHFDGTVYKSSVDCRVVGTLRELLVKALPAPLSPPASSAVLPALKDTATWVDGYACSFGGQRLSLAVSTEVAPTTLYVALAARNRVDEKMSVSGHAGPLKRRRSFSTGNRGHNDNDNGDRDDDNNNNNSGSSGSSDSESGSSGSSSNGTLNSAVRQRHQSYWHHGTAQDNTDKKSDDNNNSSNYEEAEYGNEEEREDEDCDEYNDSHGNSVEEWNDGVNDVNAEMFRYDGRQQRAVLPIIVGGVVRLIDIESRDKSHQWTVYIRGLFNETEYLARCIESVQFVLDPSFTPSERIVKTAPFELTEVGWGEFVVKMHVKLRHYPRPIQVALSSSSFASTATHKSEVKVASSFLSSQPMVPLSGISRGPLLSPVVSVLSRHHYHSGTHDKSSSSTTAVTSVNKQWGVVKTEVKVEKDDSNDENSGIYGTESMKPSEVQSPGQPAIMTLGMSPGVVTLSHLLRFSHRPRRFHCIPPLGRPYEPEEHVGYTIVQTPVVTEQYDEIVVPDPPAPILEVTEALPNMFRRRIATVKTARAMAQQQQQQQQQQGPLFGSGAPLGVAAAFNEGGVSCWEYIMQEEPDDAVLAESYLESLEKALSSLVGAQQHGADVFSSAFYTASQQQEQQQLKQQALHGVDAPIVVKLPRGRRKLTGAEIDLAALRTVKKGLVEAIEKMRRELVLRQAAQTYQHYM</sequence>
<dbReference type="InterPro" id="IPR005033">
    <property type="entry name" value="YEATS"/>
</dbReference>
<feature type="compositionally biased region" description="Low complexity" evidence="3">
    <location>
        <begin position="134"/>
        <end position="157"/>
    </location>
</feature>
<dbReference type="PROSITE" id="PS51037">
    <property type="entry name" value="YEATS"/>
    <property type="match status" value="1"/>
</dbReference>
<dbReference type="VEuPathDB" id="TriTrypDB:TcCLB.476733.20"/>
<dbReference type="VEuPathDB" id="TriTrypDB:TcBrA4_0088110"/>
<dbReference type="OMA" id="RVFTIHF"/>
<dbReference type="VEuPathDB" id="TriTrypDB:TcG_01612"/>
<dbReference type="InterPro" id="IPR055129">
    <property type="entry name" value="YEATS_dom"/>
</dbReference>
<dbReference type="EMBL" id="PRFC01000084">
    <property type="protein sequence ID" value="PWV08916.1"/>
    <property type="molecule type" value="Genomic_DNA"/>
</dbReference>
<dbReference type="Proteomes" id="UP000246078">
    <property type="component" value="Unassembled WGS sequence"/>
</dbReference>
<dbReference type="SMR" id="A0A2V2WJY6"/>
<dbReference type="CDD" id="cd16887">
    <property type="entry name" value="YEATS"/>
    <property type="match status" value="1"/>
</dbReference>
<organism evidence="5 6">
    <name type="scientific">Trypanosoma cruzi</name>
    <dbReference type="NCBI Taxonomy" id="5693"/>
    <lineage>
        <taxon>Eukaryota</taxon>
        <taxon>Discoba</taxon>
        <taxon>Euglenozoa</taxon>
        <taxon>Kinetoplastea</taxon>
        <taxon>Metakinetoplastina</taxon>
        <taxon>Trypanosomatida</taxon>
        <taxon>Trypanosomatidae</taxon>
        <taxon>Trypanosoma</taxon>
        <taxon>Schizotrypanum</taxon>
    </lineage>
</organism>
<dbReference type="VEuPathDB" id="TriTrypDB:C4B63_30g209"/>
<dbReference type="VEuPathDB" id="TriTrypDB:TCSYLVIO_001842"/>
<dbReference type="GO" id="GO:0006355">
    <property type="term" value="P:regulation of DNA-templated transcription"/>
    <property type="evidence" value="ECO:0007669"/>
    <property type="project" value="InterPro"/>
</dbReference>
<gene>
    <name evidence="5" type="ORF">C3747_84g44</name>
</gene>
<dbReference type="VEuPathDB" id="TriTrypDB:TcYC6_0045960"/>
<evidence type="ECO:0000256" key="2">
    <source>
        <dbReference type="PROSITE-ProRule" id="PRU00376"/>
    </source>
</evidence>
<comment type="caution">
    <text evidence="5">The sequence shown here is derived from an EMBL/GenBank/DDBJ whole genome shotgun (WGS) entry which is preliminary data.</text>
</comment>
<comment type="subcellular location">
    <subcellularLocation>
        <location evidence="2">Nucleus</location>
    </subcellularLocation>
</comment>
<dbReference type="VEuPathDB" id="TriTrypDB:C3747_84g44"/>
<dbReference type="VEuPathDB" id="TriTrypDB:ECC02_005991"/>
<dbReference type="InterPro" id="IPR038704">
    <property type="entry name" value="YEAST_sf"/>
</dbReference>
<keyword evidence="1 2" id="KW-0539">Nucleus</keyword>
<dbReference type="VEuPathDB" id="TriTrypDB:TcCL_ESM02263"/>
<name>A0A2V2WJY6_TRYCR</name>
<dbReference type="OrthoDB" id="16041at2759"/>
<accession>A0A2V2WJY6</accession>
<evidence type="ECO:0000313" key="6">
    <source>
        <dbReference type="Proteomes" id="UP000246078"/>
    </source>
</evidence>
<evidence type="ECO:0000256" key="1">
    <source>
        <dbReference type="ARBA" id="ARBA00023242"/>
    </source>
</evidence>
<feature type="domain" description="YEATS" evidence="4">
    <location>
        <begin position="238"/>
        <end position="525"/>
    </location>
</feature>
<dbReference type="PANTHER" id="PTHR23195">
    <property type="entry name" value="YEATS DOMAIN"/>
    <property type="match status" value="1"/>
</dbReference>
<dbReference type="VEuPathDB" id="TriTrypDB:TCDM_01855"/>
<dbReference type="VEuPathDB" id="TriTrypDB:Tc_MARK_652"/>
<dbReference type="Gene3D" id="2.60.40.1970">
    <property type="entry name" value="YEATS domain"/>
    <property type="match status" value="1"/>
</dbReference>
<dbReference type="VEuPathDB" id="TriTrypDB:BCY84_16456"/>